<evidence type="ECO:0000256" key="3">
    <source>
        <dbReference type="ARBA" id="ARBA00022490"/>
    </source>
</evidence>
<dbReference type="OrthoDB" id="10252174at2759"/>
<organism evidence="15 16">
    <name type="scientific">Scyliorhinus torazame</name>
    <name type="common">Cloudy catshark</name>
    <name type="synonym">Catulus torazame</name>
    <dbReference type="NCBI Taxonomy" id="75743"/>
    <lineage>
        <taxon>Eukaryota</taxon>
        <taxon>Metazoa</taxon>
        <taxon>Chordata</taxon>
        <taxon>Craniata</taxon>
        <taxon>Vertebrata</taxon>
        <taxon>Chondrichthyes</taxon>
        <taxon>Elasmobranchii</taxon>
        <taxon>Galeomorphii</taxon>
        <taxon>Galeoidea</taxon>
        <taxon>Carcharhiniformes</taxon>
        <taxon>Scyliorhinidae</taxon>
        <taxon>Scyliorhinus</taxon>
    </lineage>
</organism>
<evidence type="ECO:0000256" key="4">
    <source>
        <dbReference type="ARBA" id="ARBA00022553"/>
    </source>
</evidence>
<accession>A0A401NH04</accession>
<evidence type="ECO:0000313" key="15">
    <source>
        <dbReference type="EMBL" id="GCB60064.1"/>
    </source>
</evidence>
<feature type="region of interest" description="Disordered" evidence="12">
    <location>
        <begin position="165"/>
        <end position="199"/>
    </location>
</feature>
<feature type="region of interest" description="Disordered" evidence="12">
    <location>
        <begin position="87"/>
        <end position="119"/>
    </location>
</feature>
<evidence type="ECO:0000256" key="5">
    <source>
        <dbReference type="ARBA" id="ARBA00022701"/>
    </source>
</evidence>
<feature type="coiled-coil region" evidence="11">
    <location>
        <begin position="444"/>
        <end position="588"/>
    </location>
</feature>
<comment type="subunit">
    <text evidence="7">Forms homodimers. Associates with microtubules plus ends; binds to beta-tubulin subunits exposed on microtubule outer surface at its distal tip; also associates with microtubule lattice. Associated with the gamma-tubulin complex. Interacts with the head domain of EPB41. Interacts with LYST. Interacts with CEP152 (via C-terminus). Interacts with STIL. Forms a complex with STIL and SASS6.</text>
</comment>
<dbReference type="FunFam" id="2.60.450.20:FF:000001">
    <property type="entry name" value="Centromere protein J"/>
    <property type="match status" value="1"/>
</dbReference>
<keyword evidence="11" id="KW-0175">Coiled coil</keyword>
<dbReference type="AlphaFoldDB" id="A0A401NH04"/>
<dbReference type="InterPro" id="IPR009852">
    <property type="entry name" value="CENPJ_C_dom"/>
</dbReference>
<feature type="domain" description="CENPJ tubulin-binding region" evidence="14">
    <location>
        <begin position="197"/>
        <end position="257"/>
    </location>
</feature>
<evidence type="ECO:0000256" key="6">
    <source>
        <dbReference type="ARBA" id="ARBA00023212"/>
    </source>
</evidence>
<evidence type="ECO:0000256" key="7">
    <source>
        <dbReference type="ARBA" id="ARBA00064598"/>
    </source>
</evidence>
<keyword evidence="5" id="KW-0493">Microtubule</keyword>
<feature type="compositionally biased region" description="Polar residues" evidence="12">
    <location>
        <begin position="728"/>
        <end position="740"/>
    </location>
</feature>
<feature type="domain" description="Centromere protein J C-terminal" evidence="13">
    <location>
        <begin position="845"/>
        <end position="878"/>
    </location>
</feature>
<evidence type="ECO:0000256" key="2">
    <source>
        <dbReference type="ARBA" id="ARBA00005627"/>
    </source>
</evidence>
<reference evidence="15 16" key="1">
    <citation type="journal article" date="2018" name="Nat. Ecol. Evol.">
        <title>Shark genomes provide insights into elasmobranch evolution and the origin of vertebrates.</title>
        <authorList>
            <person name="Hara Y"/>
            <person name="Yamaguchi K"/>
            <person name="Onimaru K"/>
            <person name="Kadota M"/>
            <person name="Koyanagi M"/>
            <person name="Keeley SD"/>
            <person name="Tatsumi K"/>
            <person name="Tanaka K"/>
            <person name="Motone F"/>
            <person name="Kageyama Y"/>
            <person name="Nozu R"/>
            <person name="Adachi N"/>
            <person name="Nishimura O"/>
            <person name="Nakagawa R"/>
            <person name="Tanegashima C"/>
            <person name="Kiyatake I"/>
            <person name="Matsumoto R"/>
            <person name="Murakumo K"/>
            <person name="Nishida K"/>
            <person name="Terakita A"/>
            <person name="Kuratani S"/>
            <person name="Sato K"/>
            <person name="Hyodo S Kuraku.S."/>
        </authorList>
    </citation>
    <scope>NUCLEOTIDE SEQUENCE [LARGE SCALE GENOMIC DNA]</scope>
</reference>
<feature type="region of interest" description="Disordered" evidence="12">
    <location>
        <begin position="396"/>
        <end position="421"/>
    </location>
</feature>
<dbReference type="Pfam" id="PF07202">
    <property type="entry name" value="Tcp10_C"/>
    <property type="match status" value="4"/>
</dbReference>
<dbReference type="InterPro" id="IPR047002">
    <property type="entry name" value="Tcp10_C_sf"/>
</dbReference>
<comment type="subcellular location">
    <subcellularLocation>
        <location evidence="1">Cytoplasm</location>
        <location evidence="1">Cytoskeleton</location>
        <location evidence="1">Microtubule organizing center</location>
        <location evidence="1">Centrosome</location>
        <location evidence="1">Centriole</location>
    </subcellularLocation>
</comment>
<sequence length="1034" mass="117802">MRHQMEQLQQLMEQQQKLIKLLTLPMANQGFTLPVGFSTPFTGITAALPPGVNTTTFQFPGPSANESSSNAKGSFCIPLVQIVQSSAQQNPSASPPINSYPIPTMHLHPSQDTGDSTAENPILVQHSSNENLEKQITRQESPMEEAETSVDESIPKDETCLRNLSPIKEEKGEQGTEQRAFTPFGIKRNSKKTGGLQERPIRPGICEKQRTFEDFVEELLKVDSELFQQDPQDISEVKVAPKKSFLKRGEGIARFEKNKENVFKEQSRSPICDSTKQFPRKVRFSSQRRLSLPMLTENEKLQIKKQSTLQKQVNSSVLVASKTKKSASNENFTANVRMKDQRQKEKLDEIKNSTDEGIQSDINVTELTIIIESPHKHSDDRKGGSQQIEQESKFGEPDLVQPSTPGLAPHSSPALHSQPKVPVNLDFPEQVNSSSVNIQGHAQSRQLQDKLLQLETEIERFKAENTSLAKLKENQELAMENLRKRMDQFEHEKTEEIARLDEYKKEEIKKLQKAKRLSEKNTVTKATFDKKENEEMEFLKQQLGQLQEDFRKNESRWSHAHSCLRYQIDTLTKENIELRDELNCHRQEPVKKTETANFMSKKFETPVSDAIIKGTSQTALCRHRSRSSTPTGRRMPTERRQTPVNSQLKVSEKEATKPENQKTEIREIHAKSPIHLRSRSGTPTGRKTPFQDRLTPDPELSIPRCTSNHQRGQERKSPAPGLNLSVFHRTNSTSHTRGIQSSNSGSSEDNSCMHLKKTEHVSRSPSNATKLQIQESKTLNWNTALRPQERPPSGRRSRSTTPSGRKTPLDGKQIGFDLEQKVSRPSSVLSRRLSTYYKSKVTRDDVREEIQYPDGKLEQFLMNGSRIITFRNGTRKEVSADGQSVTITFFNGDVKTFMPDQKVIYYYADAKTTHTTYPNGMEMLQFPNNQIEKHYPDGKKEILFPDQTVKHLFTDGHEKSIFPDGTIVNLQKNGDKIIEFNNGQREIHTSQYKRREYPDGTIKTVYSNGRQETKYSTGRVRIKDKEGNIILDKK</sequence>
<evidence type="ECO:0000259" key="13">
    <source>
        <dbReference type="Pfam" id="PF07202"/>
    </source>
</evidence>
<evidence type="ECO:0000256" key="10">
    <source>
        <dbReference type="ARBA" id="ARBA00083148"/>
    </source>
</evidence>
<feature type="compositionally biased region" description="Low complexity" evidence="12">
    <location>
        <begin position="741"/>
        <end position="750"/>
    </location>
</feature>
<evidence type="ECO:0000259" key="14">
    <source>
        <dbReference type="Pfam" id="PF25779"/>
    </source>
</evidence>
<feature type="region of interest" description="Disordered" evidence="12">
    <location>
        <begin position="321"/>
        <end position="354"/>
    </location>
</feature>
<dbReference type="InterPro" id="IPR026581">
    <property type="entry name" value="TCP10L/CENPJ"/>
</dbReference>
<evidence type="ECO:0000256" key="11">
    <source>
        <dbReference type="SAM" id="Coils"/>
    </source>
</evidence>
<keyword evidence="6" id="KW-0206">Cytoskeleton</keyword>
<dbReference type="STRING" id="75743.A0A401NH04"/>
<dbReference type="GO" id="GO:0061511">
    <property type="term" value="P:centriole elongation"/>
    <property type="evidence" value="ECO:0007669"/>
    <property type="project" value="TreeGrafter"/>
</dbReference>
<dbReference type="GO" id="GO:0005813">
    <property type="term" value="C:centrosome"/>
    <property type="evidence" value="ECO:0007669"/>
    <property type="project" value="TreeGrafter"/>
</dbReference>
<proteinExistence type="inferred from homology"/>
<gene>
    <name evidence="15" type="ORF">scyTo_0012672</name>
</gene>
<dbReference type="GO" id="GO:1902117">
    <property type="term" value="P:positive regulation of organelle assembly"/>
    <property type="evidence" value="ECO:0007669"/>
    <property type="project" value="UniProtKB-ARBA"/>
</dbReference>
<comment type="similarity">
    <text evidence="2">Belongs to the TCP10 family.</text>
</comment>
<evidence type="ECO:0000256" key="9">
    <source>
        <dbReference type="ARBA" id="ARBA00081769"/>
    </source>
</evidence>
<feature type="compositionally biased region" description="Basic and acidic residues" evidence="12">
    <location>
        <begin position="650"/>
        <end position="670"/>
    </location>
</feature>
<keyword evidence="16" id="KW-1185">Reference proteome</keyword>
<keyword evidence="3" id="KW-0963">Cytoplasm</keyword>
<dbReference type="GO" id="GO:0005874">
    <property type="term" value="C:microtubule"/>
    <property type="evidence" value="ECO:0007669"/>
    <property type="project" value="UniProtKB-KW"/>
</dbReference>
<dbReference type="Proteomes" id="UP000288216">
    <property type="component" value="Unassembled WGS sequence"/>
</dbReference>
<protein>
    <recommendedName>
        <fullName evidence="8">Centrosomal P4.1-associated protein</fullName>
    </recommendedName>
    <alternativeName>
        <fullName evidence="9">Centromere protein J</fullName>
    </alternativeName>
    <alternativeName>
        <fullName evidence="10">Centrosome assembly and centriole elongation protein</fullName>
    </alternativeName>
</protein>
<feature type="compositionally biased region" description="Basic and acidic residues" evidence="12">
    <location>
        <begin position="337"/>
        <end position="354"/>
    </location>
</feature>
<feature type="compositionally biased region" description="Basic and acidic residues" evidence="12">
    <location>
        <begin position="373"/>
        <end position="383"/>
    </location>
</feature>
<dbReference type="EMBL" id="BFAA01006188">
    <property type="protein sequence ID" value="GCB60064.1"/>
    <property type="molecule type" value="Genomic_DNA"/>
</dbReference>
<feature type="domain" description="Centromere protein J C-terminal" evidence="13">
    <location>
        <begin position="918"/>
        <end position="946"/>
    </location>
</feature>
<feature type="region of interest" description="Disordered" evidence="12">
    <location>
        <begin position="372"/>
        <end position="391"/>
    </location>
</feature>
<dbReference type="Pfam" id="PF25779">
    <property type="entry name" value="Tubulin-bind_CPAP"/>
    <property type="match status" value="1"/>
</dbReference>
<name>A0A401NH04_SCYTO</name>
<feature type="region of interest" description="Disordered" evidence="12">
    <location>
        <begin position="617"/>
        <end position="815"/>
    </location>
</feature>
<feature type="compositionally biased region" description="Basic and acidic residues" evidence="12">
    <location>
        <begin position="167"/>
        <end position="176"/>
    </location>
</feature>
<feature type="compositionally biased region" description="Polar residues" evidence="12">
    <location>
        <begin position="763"/>
        <end position="785"/>
    </location>
</feature>
<dbReference type="PANTHER" id="PTHR10331:SF25">
    <property type="entry name" value="T-COMPLEX PROTEIN 10A-RELATED"/>
    <property type="match status" value="1"/>
</dbReference>
<dbReference type="InterPro" id="IPR058029">
    <property type="entry name" value="Tubulin-bd_CENPJ"/>
</dbReference>
<feature type="domain" description="Centromere protein J C-terminal" evidence="13">
    <location>
        <begin position="954"/>
        <end position="988"/>
    </location>
</feature>
<evidence type="ECO:0000256" key="8">
    <source>
        <dbReference type="ARBA" id="ARBA00069791"/>
    </source>
</evidence>
<dbReference type="GO" id="GO:0015631">
    <property type="term" value="F:tubulin binding"/>
    <property type="evidence" value="ECO:0007669"/>
    <property type="project" value="TreeGrafter"/>
</dbReference>
<feature type="compositionally biased region" description="Low complexity" evidence="12">
    <location>
        <begin position="87"/>
        <end position="96"/>
    </location>
</feature>
<evidence type="ECO:0000256" key="12">
    <source>
        <dbReference type="SAM" id="MobiDB-lite"/>
    </source>
</evidence>
<dbReference type="GO" id="GO:0005814">
    <property type="term" value="C:centriole"/>
    <property type="evidence" value="ECO:0007669"/>
    <property type="project" value="UniProtKB-SubCell"/>
</dbReference>
<feature type="compositionally biased region" description="Polar residues" evidence="12">
    <location>
        <begin position="110"/>
        <end position="119"/>
    </location>
</feature>
<dbReference type="Gene3D" id="2.60.450.20">
    <property type="match status" value="1"/>
</dbReference>
<evidence type="ECO:0000313" key="16">
    <source>
        <dbReference type="Proteomes" id="UP000288216"/>
    </source>
</evidence>
<dbReference type="PANTHER" id="PTHR10331">
    <property type="entry name" value="T COMPLEX PROTEIN 10"/>
    <property type="match status" value="1"/>
</dbReference>
<comment type="caution">
    <text evidence="15">The sequence shown here is derived from an EMBL/GenBank/DDBJ whole genome shotgun (WGS) entry which is preliminary data.</text>
</comment>
<dbReference type="GO" id="GO:0060271">
    <property type="term" value="P:cilium assembly"/>
    <property type="evidence" value="ECO:0007669"/>
    <property type="project" value="TreeGrafter"/>
</dbReference>
<keyword evidence="4" id="KW-0597">Phosphoprotein</keyword>
<evidence type="ECO:0000256" key="1">
    <source>
        <dbReference type="ARBA" id="ARBA00004114"/>
    </source>
</evidence>
<feature type="domain" description="Centromere protein J C-terminal" evidence="13">
    <location>
        <begin position="991"/>
        <end position="1022"/>
    </location>
</feature>